<dbReference type="AlphaFoldDB" id="A0A919ITJ6"/>
<feature type="compositionally biased region" description="Low complexity" evidence="5">
    <location>
        <begin position="106"/>
        <end position="117"/>
    </location>
</feature>
<evidence type="ECO:0000313" key="9">
    <source>
        <dbReference type="Proteomes" id="UP000619479"/>
    </source>
</evidence>
<feature type="compositionally biased region" description="Basic and acidic residues" evidence="5">
    <location>
        <begin position="121"/>
        <end position="145"/>
    </location>
</feature>
<evidence type="ECO:0000256" key="4">
    <source>
        <dbReference type="ARBA" id="ARBA00023136"/>
    </source>
</evidence>
<reference evidence="8" key="1">
    <citation type="submission" date="2021-01" db="EMBL/GenBank/DDBJ databases">
        <title>Whole genome shotgun sequence of Actinoplanes cyaneus NBRC 14990.</title>
        <authorList>
            <person name="Komaki H."/>
            <person name="Tamura T."/>
        </authorList>
    </citation>
    <scope>NUCLEOTIDE SEQUENCE</scope>
    <source>
        <strain evidence="8">NBRC 14990</strain>
    </source>
</reference>
<accession>A0A919ITJ6</accession>
<evidence type="ECO:0000256" key="6">
    <source>
        <dbReference type="SAM" id="Phobius"/>
    </source>
</evidence>
<keyword evidence="9" id="KW-1185">Reference proteome</keyword>
<feature type="domain" description="Major facilitator superfamily (MFS) profile" evidence="7">
    <location>
        <begin position="8"/>
        <end position="160"/>
    </location>
</feature>
<dbReference type="PROSITE" id="PS50850">
    <property type="entry name" value="MFS"/>
    <property type="match status" value="1"/>
</dbReference>
<proteinExistence type="predicted"/>
<dbReference type="GO" id="GO:0005886">
    <property type="term" value="C:plasma membrane"/>
    <property type="evidence" value="ECO:0007669"/>
    <property type="project" value="UniProtKB-SubCell"/>
</dbReference>
<dbReference type="InterPro" id="IPR011701">
    <property type="entry name" value="MFS"/>
</dbReference>
<comment type="caution">
    <text evidence="8">The sequence shown here is derived from an EMBL/GenBank/DDBJ whole genome shotgun (WGS) entry which is preliminary data.</text>
</comment>
<feature type="transmembrane region" description="Helical" evidence="6">
    <location>
        <begin position="73"/>
        <end position="92"/>
    </location>
</feature>
<name>A0A919ITJ6_9ACTN</name>
<dbReference type="InterPro" id="IPR036259">
    <property type="entry name" value="MFS_trans_sf"/>
</dbReference>
<dbReference type="PANTHER" id="PTHR42718">
    <property type="entry name" value="MAJOR FACILITATOR SUPERFAMILY MULTIDRUG TRANSPORTER MFSC"/>
    <property type="match status" value="1"/>
</dbReference>
<keyword evidence="4 6" id="KW-0472">Membrane</keyword>
<organism evidence="8 9">
    <name type="scientific">Actinoplanes cyaneus</name>
    <dbReference type="NCBI Taxonomy" id="52696"/>
    <lineage>
        <taxon>Bacteria</taxon>
        <taxon>Bacillati</taxon>
        <taxon>Actinomycetota</taxon>
        <taxon>Actinomycetes</taxon>
        <taxon>Micromonosporales</taxon>
        <taxon>Micromonosporaceae</taxon>
        <taxon>Actinoplanes</taxon>
    </lineage>
</organism>
<feature type="transmembrane region" description="Helical" evidence="6">
    <location>
        <begin position="43"/>
        <end position="61"/>
    </location>
</feature>
<dbReference type="RefSeq" id="WP_203755923.1">
    <property type="nucleotide sequence ID" value="NZ_BAAAUC010000102.1"/>
</dbReference>
<sequence length="160" mass="16325">MRNRPGLPLLVCLCAAFTTLLDQSSLATAIPALRGSLGAGPATLQWIIVGYSLTFGLALVPAGRLGDAHGRRWLFAGGVALFTIAAVIAGTASDPCAGRGGRARGRVPADVAADLGNPGDGRGDRPAGRRDRPGGRLREPGHLPGDDAAVDHVLGVRHSP</sequence>
<keyword evidence="2 6" id="KW-0812">Transmembrane</keyword>
<dbReference type="Pfam" id="PF07690">
    <property type="entry name" value="MFS_1"/>
    <property type="match status" value="1"/>
</dbReference>
<dbReference type="GO" id="GO:0022857">
    <property type="term" value="F:transmembrane transporter activity"/>
    <property type="evidence" value="ECO:0007669"/>
    <property type="project" value="InterPro"/>
</dbReference>
<dbReference type="PANTHER" id="PTHR42718:SF39">
    <property type="entry name" value="ACTINORHODIN TRANSPORTER-RELATED"/>
    <property type="match status" value="1"/>
</dbReference>
<dbReference type="EMBL" id="BOMH01000101">
    <property type="protein sequence ID" value="GID71148.1"/>
    <property type="molecule type" value="Genomic_DNA"/>
</dbReference>
<evidence type="ECO:0000256" key="1">
    <source>
        <dbReference type="ARBA" id="ARBA00004651"/>
    </source>
</evidence>
<comment type="subcellular location">
    <subcellularLocation>
        <location evidence="1">Cell membrane</location>
        <topology evidence="1">Multi-pass membrane protein</topology>
    </subcellularLocation>
</comment>
<evidence type="ECO:0000256" key="3">
    <source>
        <dbReference type="ARBA" id="ARBA00022989"/>
    </source>
</evidence>
<dbReference type="InterPro" id="IPR020846">
    <property type="entry name" value="MFS_dom"/>
</dbReference>
<dbReference type="SUPFAM" id="SSF103473">
    <property type="entry name" value="MFS general substrate transporter"/>
    <property type="match status" value="1"/>
</dbReference>
<protein>
    <recommendedName>
        <fullName evidence="7">Major facilitator superfamily (MFS) profile domain-containing protein</fullName>
    </recommendedName>
</protein>
<evidence type="ECO:0000313" key="8">
    <source>
        <dbReference type="EMBL" id="GID71148.1"/>
    </source>
</evidence>
<gene>
    <name evidence="8" type="ORF">Acy02nite_90290</name>
</gene>
<dbReference type="Proteomes" id="UP000619479">
    <property type="component" value="Unassembled WGS sequence"/>
</dbReference>
<feature type="region of interest" description="Disordered" evidence="5">
    <location>
        <begin position="94"/>
        <end position="160"/>
    </location>
</feature>
<evidence type="ECO:0000256" key="5">
    <source>
        <dbReference type="SAM" id="MobiDB-lite"/>
    </source>
</evidence>
<evidence type="ECO:0000259" key="7">
    <source>
        <dbReference type="PROSITE" id="PS50850"/>
    </source>
</evidence>
<dbReference type="Gene3D" id="1.20.1720.10">
    <property type="entry name" value="Multidrug resistance protein D"/>
    <property type="match status" value="1"/>
</dbReference>
<keyword evidence="3 6" id="KW-1133">Transmembrane helix</keyword>
<evidence type="ECO:0000256" key="2">
    <source>
        <dbReference type="ARBA" id="ARBA00022692"/>
    </source>
</evidence>